<protein>
    <submittedName>
        <fullName evidence="5">Catabolite control protein A</fullName>
    </submittedName>
</protein>
<evidence type="ECO:0000256" key="3">
    <source>
        <dbReference type="ARBA" id="ARBA00023163"/>
    </source>
</evidence>
<gene>
    <name evidence="5" type="primary">ccpA_6</name>
    <name evidence="5" type="ORF">CMsap09_09270</name>
</gene>
<evidence type="ECO:0000313" key="6">
    <source>
        <dbReference type="Proteomes" id="UP000195106"/>
    </source>
</evidence>
<keyword evidence="1" id="KW-0805">Transcription regulation</keyword>
<dbReference type="EMBL" id="MDHJ01000001">
    <property type="protein sequence ID" value="OUE09122.1"/>
    <property type="molecule type" value="Genomic_DNA"/>
</dbReference>
<evidence type="ECO:0000313" key="5">
    <source>
        <dbReference type="EMBL" id="OUE09122.1"/>
    </source>
</evidence>
<name>A0A251XU77_9MICO</name>
<sequence length="265" mass="28002">MGLLTQDGVGRLSLPVLLGAENAVGTERMSVLLCDSRGDDVRGAYQLNTLLEHGIDGLIVLADNTNDQPSLGPLGVPVVYAYGASTSPADFSVVPDEEGGARDAVRHLVSHGRTRIAHVTGPDWYAATGRRAQAWRAALQEAGLRPPAEPIQGAWAESTGHDAVDALLDRGTDFDAIFCGSDMLARGVVDQLRDRGRRVPTDVAVVGFDNWELMATGSRPPLTTIDMRLEAVGRAAVSALFAAIGGQARTGIERVPTELVVRAST</sequence>
<dbReference type="GO" id="GO:0000976">
    <property type="term" value="F:transcription cis-regulatory region binding"/>
    <property type="evidence" value="ECO:0007669"/>
    <property type="project" value="TreeGrafter"/>
</dbReference>
<dbReference type="InterPro" id="IPR028082">
    <property type="entry name" value="Peripla_BP_I"/>
</dbReference>
<keyword evidence="2" id="KW-0238">DNA-binding</keyword>
<keyword evidence="3" id="KW-0804">Transcription</keyword>
<proteinExistence type="predicted"/>
<dbReference type="PANTHER" id="PTHR30146">
    <property type="entry name" value="LACI-RELATED TRANSCRIPTIONAL REPRESSOR"/>
    <property type="match status" value="1"/>
</dbReference>
<dbReference type="Proteomes" id="UP000195106">
    <property type="component" value="Unassembled WGS sequence"/>
</dbReference>
<reference evidence="5 6" key="1">
    <citation type="submission" date="2016-08" db="EMBL/GenBank/DDBJ databases">
        <title>Genome sequence of Clavibacter michiganensis spp. strain CASJ009.</title>
        <authorList>
            <person name="Thapa S.P."/>
            <person name="Coaker G."/>
        </authorList>
    </citation>
    <scope>NUCLEOTIDE SEQUENCE [LARGE SCALE GENOMIC DNA]</scope>
    <source>
        <strain evidence="5">CASJ009</strain>
    </source>
</reference>
<feature type="domain" description="Transcriptional regulator LacI/GalR-like sensor" evidence="4">
    <location>
        <begin position="105"/>
        <end position="265"/>
    </location>
</feature>
<evidence type="ECO:0000256" key="1">
    <source>
        <dbReference type="ARBA" id="ARBA00023015"/>
    </source>
</evidence>
<dbReference type="SUPFAM" id="SSF53822">
    <property type="entry name" value="Periplasmic binding protein-like I"/>
    <property type="match status" value="1"/>
</dbReference>
<dbReference type="CDD" id="cd06288">
    <property type="entry name" value="PBP1_sucrose_transcription_regulator"/>
    <property type="match status" value="1"/>
</dbReference>
<dbReference type="AlphaFoldDB" id="A0A251XU77"/>
<organism evidence="5 6">
    <name type="scientific">Clavibacter michiganensis</name>
    <dbReference type="NCBI Taxonomy" id="28447"/>
    <lineage>
        <taxon>Bacteria</taxon>
        <taxon>Bacillati</taxon>
        <taxon>Actinomycetota</taxon>
        <taxon>Actinomycetes</taxon>
        <taxon>Micrococcales</taxon>
        <taxon>Microbacteriaceae</taxon>
        <taxon>Clavibacter</taxon>
    </lineage>
</organism>
<dbReference type="Gene3D" id="3.40.50.2300">
    <property type="match status" value="2"/>
</dbReference>
<dbReference type="Pfam" id="PF13377">
    <property type="entry name" value="Peripla_BP_3"/>
    <property type="match status" value="1"/>
</dbReference>
<comment type="caution">
    <text evidence="5">The sequence shown here is derived from an EMBL/GenBank/DDBJ whole genome shotgun (WGS) entry which is preliminary data.</text>
</comment>
<dbReference type="PANTHER" id="PTHR30146:SF109">
    <property type="entry name" value="HTH-TYPE TRANSCRIPTIONAL REGULATOR GALS"/>
    <property type="match status" value="1"/>
</dbReference>
<dbReference type="InterPro" id="IPR046335">
    <property type="entry name" value="LacI/GalR-like_sensor"/>
</dbReference>
<dbReference type="GO" id="GO:0003700">
    <property type="term" value="F:DNA-binding transcription factor activity"/>
    <property type="evidence" value="ECO:0007669"/>
    <property type="project" value="TreeGrafter"/>
</dbReference>
<evidence type="ECO:0000259" key="4">
    <source>
        <dbReference type="Pfam" id="PF13377"/>
    </source>
</evidence>
<evidence type="ECO:0000256" key="2">
    <source>
        <dbReference type="ARBA" id="ARBA00023125"/>
    </source>
</evidence>
<accession>A0A251XU77</accession>